<dbReference type="InterPro" id="IPR001356">
    <property type="entry name" value="HD"/>
</dbReference>
<dbReference type="PANTHER" id="PTHR45891:SF3">
    <property type="entry name" value="ZINC FINGER PROTEIN 2"/>
    <property type="match status" value="1"/>
</dbReference>
<reference evidence="9 10" key="1">
    <citation type="submission" date="2023-03" db="EMBL/GenBank/DDBJ databases">
        <title>Genome insight into feeding habits of ladybird beetles.</title>
        <authorList>
            <person name="Li H.-S."/>
            <person name="Huang Y.-H."/>
            <person name="Pang H."/>
        </authorList>
    </citation>
    <scope>NUCLEOTIDE SEQUENCE [LARGE SCALE GENOMIC DNA]</scope>
    <source>
        <strain evidence="9">SYSU_2023b</strain>
        <tissue evidence="9">Whole body</tissue>
    </source>
</reference>
<dbReference type="PROSITE" id="PS50071">
    <property type="entry name" value="HOMEOBOX_2"/>
    <property type="match status" value="1"/>
</dbReference>
<dbReference type="GO" id="GO:0000978">
    <property type="term" value="F:RNA polymerase II cis-regulatory region sequence-specific DNA binding"/>
    <property type="evidence" value="ECO:0007669"/>
    <property type="project" value="TreeGrafter"/>
</dbReference>
<dbReference type="InterPro" id="IPR051968">
    <property type="entry name" value="ZnFinger_Homeobox_TR"/>
</dbReference>
<dbReference type="Pfam" id="PF00046">
    <property type="entry name" value="Homeodomain"/>
    <property type="match status" value="1"/>
</dbReference>
<gene>
    <name evidence="9" type="ORF">WA026_015024</name>
</gene>
<dbReference type="InterPro" id="IPR009057">
    <property type="entry name" value="Homeodomain-like_sf"/>
</dbReference>
<protein>
    <recommendedName>
        <fullName evidence="8">Homeobox domain-containing protein</fullName>
    </recommendedName>
</protein>
<feature type="region of interest" description="Disordered" evidence="7">
    <location>
        <begin position="1"/>
        <end position="44"/>
    </location>
</feature>
<keyword evidence="5 6" id="KW-0238">DNA-binding</keyword>
<keyword evidence="3" id="KW-0677">Repeat</keyword>
<dbReference type="SUPFAM" id="SSF57667">
    <property type="entry name" value="beta-beta-alpha zinc fingers"/>
    <property type="match status" value="1"/>
</dbReference>
<dbReference type="Gene3D" id="1.10.10.60">
    <property type="entry name" value="Homeodomain-like"/>
    <property type="match status" value="1"/>
</dbReference>
<comment type="caution">
    <text evidence="9">The sequence shown here is derived from an EMBL/GenBank/DDBJ whole genome shotgun (WGS) entry which is preliminary data.</text>
</comment>
<keyword evidence="4" id="KW-0862">Zinc</keyword>
<dbReference type="GO" id="GO:0005634">
    <property type="term" value="C:nucleus"/>
    <property type="evidence" value="ECO:0007669"/>
    <property type="project" value="UniProtKB-SubCell"/>
</dbReference>
<feature type="compositionally biased region" description="Polar residues" evidence="7">
    <location>
        <begin position="13"/>
        <end position="25"/>
    </location>
</feature>
<organism evidence="9 10">
    <name type="scientific">Henosepilachna vigintioctopunctata</name>
    <dbReference type="NCBI Taxonomy" id="420089"/>
    <lineage>
        <taxon>Eukaryota</taxon>
        <taxon>Metazoa</taxon>
        <taxon>Ecdysozoa</taxon>
        <taxon>Arthropoda</taxon>
        <taxon>Hexapoda</taxon>
        <taxon>Insecta</taxon>
        <taxon>Pterygota</taxon>
        <taxon>Neoptera</taxon>
        <taxon>Endopterygota</taxon>
        <taxon>Coleoptera</taxon>
        <taxon>Polyphaga</taxon>
        <taxon>Cucujiformia</taxon>
        <taxon>Coccinelloidea</taxon>
        <taxon>Coccinellidae</taxon>
        <taxon>Epilachninae</taxon>
        <taxon>Epilachnini</taxon>
        <taxon>Henosepilachna</taxon>
    </lineage>
</organism>
<evidence type="ECO:0000256" key="2">
    <source>
        <dbReference type="ARBA" id="ARBA00022723"/>
    </source>
</evidence>
<keyword evidence="5 6" id="KW-0371">Homeobox</keyword>
<keyword evidence="5 6" id="KW-0539">Nucleus</keyword>
<feature type="compositionally biased region" description="Acidic residues" evidence="7">
    <location>
        <begin position="1"/>
        <end position="12"/>
    </location>
</feature>
<dbReference type="GO" id="GO:0000981">
    <property type="term" value="F:DNA-binding transcription factor activity, RNA polymerase II-specific"/>
    <property type="evidence" value="ECO:0007669"/>
    <property type="project" value="TreeGrafter"/>
</dbReference>
<evidence type="ECO:0000256" key="3">
    <source>
        <dbReference type="ARBA" id="ARBA00022737"/>
    </source>
</evidence>
<evidence type="ECO:0000313" key="9">
    <source>
        <dbReference type="EMBL" id="KAK9876786.1"/>
    </source>
</evidence>
<dbReference type="PANTHER" id="PTHR45891">
    <property type="entry name" value="ZINC FINGER HOMEOBOX PROTEIN"/>
    <property type="match status" value="1"/>
</dbReference>
<proteinExistence type="predicted"/>
<feature type="compositionally biased region" description="Polar residues" evidence="7">
    <location>
        <begin position="174"/>
        <end position="184"/>
    </location>
</feature>
<evidence type="ECO:0000256" key="7">
    <source>
        <dbReference type="SAM" id="MobiDB-lite"/>
    </source>
</evidence>
<dbReference type="SUPFAM" id="SSF46689">
    <property type="entry name" value="Homeodomain-like"/>
    <property type="match status" value="1"/>
</dbReference>
<evidence type="ECO:0000256" key="4">
    <source>
        <dbReference type="ARBA" id="ARBA00022833"/>
    </source>
</evidence>
<evidence type="ECO:0000259" key="8">
    <source>
        <dbReference type="PROSITE" id="PS50071"/>
    </source>
</evidence>
<dbReference type="GO" id="GO:0046872">
    <property type="term" value="F:metal ion binding"/>
    <property type="evidence" value="ECO:0007669"/>
    <property type="project" value="UniProtKB-KW"/>
</dbReference>
<keyword evidence="2" id="KW-0479">Metal-binding</keyword>
<dbReference type="SMART" id="SM00389">
    <property type="entry name" value="HOX"/>
    <property type="match status" value="1"/>
</dbReference>
<feature type="compositionally biased region" description="Low complexity" evidence="7">
    <location>
        <begin position="185"/>
        <end position="194"/>
    </location>
</feature>
<feature type="domain" description="Homeobox" evidence="8">
    <location>
        <begin position="39"/>
        <end position="99"/>
    </location>
</feature>
<feature type="region of interest" description="Disordered" evidence="7">
    <location>
        <begin position="165"/>
        <end position="195"/>
    </location>
</feature>
<evidence type="ECO:0000256" key="5">
    <source>
        <dbReference type="PROSITE-ProRule" id="PRU00108"/>
    </source>
</evidence>
<accession>A0AAW1U803</accession>
<dbReference type="CDD" id="cd00086">
    <property type="entry name" value="homeodomain"/>
    <property type="match status" value="1"/>
</dbReference>
<sequence length="266" mass="29907">MSENNDYYDDESNPTSPASSTQSGNPRLPNACPNATGKYSNKRYRTQMSSTQVRIMKSLFNDYNTPTMAECEMLGREIGLPKRVIQVWFQNARAKEKKGKVAMQKVLGSESDPNAPIPEDCKFCNFKYSHKYSVQDHIFTKGHIANVRLYLESMSKDNETNDFIAPPPLPGVSGSISADSTTHPQQQQQQQLQQAMNNNSHLQLLQMAGMQVSHTGCKEEPEENQETLFQQLYAMGNNANFGAQNQYMHHAMFGTNELPMAQLGKL</sequence>
<keyword evidence="10" id="KW-1185">Reference proteome</keyword>
<comment type="subcellular location">
    <subcellularLocation>
        <location evidence="1 5 6">Nucleus</location>
    </subcellularLocation>
</comment>
<feature type="DNA-binding region" description="Homeobox" evidence="5">
    <location>
        <begin position="41"/>
        <end position="100"/>
    </location>
</feature>
<dbReference type="Proteomes" id="UP001431783">
    <property type="component" value="Unassembled WGS sequence"/>
</dbReference>
<dbReference type="EMBL" id="JARQZJ010000038">
    <property type="protein sequence ID" value="KAK9876786.1"/>
    <property type="molecule type" value="Genomic_DNA"/>
</dbReference>
<dbReference type="AlphaFoldDB" id="A0AAW1U803"/>
<dbReference type="InterPro" id="IPR036236">
    <property type="entry name" value="Znf_C2H2_sf"/>
</dbReference>
<evidence type="ECO:0000313" key="10">
    <source>
        <dbReference type="Proteomes" id="UP001431783"/>
    </source>
</evidence>
<evidence type="ECO:0000256" key="1">
    <source>
        <dbReference type="ARBA" id="ARBA00004123"/>
    </source>
</evidence>
<name>A0AAW1U803_9CUCU</name>
<evidence type="ECO:0000256" key="6">
    <source>
        <dbReference type="RuleBase" id="RU000682"/>
    </source>
</evidence>